<dbReference type="Proteomes" id="UP000292704">
    <property type="component" value="Unassembled WGS sequence"/>
</dbReference>
<protein>
    <submittedName>
        <fullName evidence="1">Uncharacterized protein</fullName>
    </submittedName>
</protein>
<accession>A0A482Y192</accession>
<evidence type="ECO:0000313" key="1">
    <source>
        <dbReference type="EMBL" id="RZH66527.1"/>
    </source>
</evidence>
<reference evidence="1 2" key="1">
    <citation type="submission" date="2019-02" db="EMBL/GenBank/DDBJ databases">
        <title>Genome analysis provides insights into bioremediation potentialities and Haloocin production by Natrinema altunense strain 4.1R isolated from Chott Douz in Tunisian desert.</title>
        <authorList>
            <person name="Najjari A."/>
            <person name="Youssef N."/>
            <person name="Ben Dhia O."/>
            <person name="Ferjani R."/>
            <person name="El Hidri D."/>
            <person name="Ouzari H.I."/>
            <person name="Cherif A."/>
        </authorList>
    </citation>
    <scope>NUCLEOTIDE SEQUENCE [LARGE SCALE GENOMIC DNA]</scope>
    <source>
        <strain evidence="1 2">4.1R</strain>
    </source>
</reference>
<dbReference type="AlphaFoldDB" id="A0A482Y192"/>
<gene>
    <name evidence="1" type="ORF">ELS17_17850</name>
</gene>
<dbReference type="RefSeq" id="WP_130171758.1">
    <property type="nucleotide sequence ID" value="NZ_SHMR01000009.1"/>
</dbReference>
<dbReference type="EMBL" id="SHMR01000009">
    <property type="protein sequence ID" value="RZH66527.1"/>
    <property type="molecule type" value="Genomic_DNA"/>
</dbReference>
<proteinExistence type="predicted"/>
<organism evidence="1 2">
    <name type="scientific">Natrinema altunense</name>
    <dbReference type="NCBI Taxonomy" id="222984"/>
    <lineage>
        <taxon>Archaea</taxon>
        <taxon>Methanobacteriati</taxon>
        <taxon>Methanobacteriota</taxon>
        <taxon>Stenosarchaea group</taxon>
        <taxon>Halobacteria</taxon>
        <taxon>Halobacteriales</taxon>
        <taxon>Natrialbaceae</taxon>
        <taxon>Natrinema</taxon>
    </lineage>
</organism>
<evidence type="ECO:0000313" key="2">
    <source>
        <dbReference type="Proteomes" id="UP000292704"/>
    </source>
</evidence>
<name>A0A482Y192_9EURY</name>
<comment type="caution">
    <text evidence="1">The sequence shown here is derived from an EMBL/GenBank/DDBJ whole genome shotgun (WGS) entry which is preliminary data.</text>
</comment>
<sequence>MTKYVDIGEDKTFNNAEDGAKDSTGMGGIGNRQYDYELSDNRAMAAAVAYTAGDTGCWAETWTKVYIRNPQPGLGDWSQQAKITVDGFWSAFLEATVSGTEIKLEAFIRDSSDNLDSSEVLHKTSEPADLWSDNDSYTEDLYAELETSNAYEIGIRAKASATAITQISTGLADCYSSDTTFEYAGRHEYDSLELTWL</sequence>